<accession>A0A6I4ID90</accession>
<dbReference type="PANTHER" id="PTHR30535">
    <property type="entry name" value="VITAMIN B12-BINDING PROTEIN"/>
    <property type="match status" value="1"/>
</dbReference>
<dbReference type="Gene3D" id="3.40.50.1980">
    <property type="entry name" value="Nitrogenase molybdenum iron protein domain"/>
    <property type="match status" value="2"/>
</dbReference>
<dbReference type="InterPro" id="IPR002491">
    <property type="entry name" value="ABC_transptr_periplasmic_BD"/>
</dbReference>
<dbReference type="OrthoDB" id="9797736at2"/>
<sequence>MKIIKNALLLFLMISTSISAVQARHINATSKKIVSVNGTVSEILAAIGLEPSIVGVDVTSTYPVSLKSKPKVGHNRNLSAEGILALQPDVVTGLSTDIKPELADQLKSAGIKLVLFTQELSAEGTKKLIRQVANSFGNKPKAEALVKKLNADLAAAAKLTRSEGKPKVLFIYARGTGTMMVAGQNTPLEKMIQLAGGQNAVKGFNDYKPLTAEALVEANPDVILLFSSGMQSLGGPAGLQDVQGVNQTKAGKAKRFITMDGELLTGFGPRLGQAIAELAQKLKS</sequence>
<dbReference type="EMBL" id="WQLA01000003">
    <property type="protein sequence ID" value="MVN91556.1"/>
    <property type="molecule type" value="Genomic_DNA"/>
</dbReference>
<feature type="chain" id="PRO_5026133101" evidence="1">
    <location>
        <begin position="21"/>
        <end position="284"/>
    </location>
</feature>
<keyword evidence="4" id="KW-1185">Reference proteome</keyword>
<dbReference type="InterPro" id="IPR050902">
    <property type="entry name" value="ABC_Transporter_SBP"/>
</dbReference>
<evidence type="ECO:0000313" key="4">
    <source>
        <dbReference type="Proteomes" id="UP000434850"/>
    </source>
</evidence>
<protein>
    <submittedName>
        <fullName evidence="3">ABC transporter substrate-binding protein</fullName>
    </submittedName>
</protein>
<dbReference type="PROSITE" id="PS50983">
    <property type="entry name" value="FE_B12_PBP"/>
    <property type="match status" value="1"/>
</dbReference>
<evidence type="ECO:0000256" key="1">
    <source>
        <dbReference type="SAM" id="SignalP"/>
    </source>
</evidence>
<gene>
    <name evidence="3" type="ORF">GO816_10515</name>
</gene>
<name>A0A6I4ID90_9SPHI</name>
<evidence type="ECO:0000313" key="3">
    <source>
        <dbReference type="EMBL" id="MVN91556.1"/>
    </source>
</evidence>
<dbReference type="PANTHER" id="PTHR30535:SF4">
    <property type="entry name" value="HEMIN-BINDING PERIPLASMIC PROTEIN HMUT"/>
    <property type="match status" value="1"/>
</dbReference>
<feature type="signal peptide" evidence="1">
    <location>
        <begin position="1"/>
        <end position="20"/>
    </location>
</feature>
<comment type="caution">
    <text evidence="3">The sequence shown here is derived from an EMBL/GenBank/DDBJ whole genome shotgun (WGS) entry which is preliminary data.</text>
</comment>
<proteinExistence type="predicted"/>
<evidence type="ECO:0000259" key="2">
    <source>
        <dbReference type="PROSITE" id="PS50983"/>
    </source>
</evidence>
<dbReference type="SUPFAM" id="SSF53807">
    <property type="entry name" value="Helical backbone' metal receptor"/>
    <property type="match status" value="1"/>
</dbReference>
<feature type="domain" description="Fe/B12 periplasmic-binding" evidence="2">
    <location>
        <begin position="32"/>
        <end position="284"/>
    </location>
</feature>
<dbReference type="RefSeq" id="WP_157541854.1">
    <property type="nucleotide sequence ID" value="NZ_WQLA01000003.1"/>
</dbReference>
<keyword evidence="1" id="KW-0732">Signal</keyword>
<dbReference type="AlphaFoldDB" id="A0A6I4ID90"/>
<reference evidence="3 4" key="1">
    <citation type="submission" date="2019-12" db="EMBL/GenBank/DDBJ databases">
        <title>Mucilaginibacter sp. HME9299 genome sequencing and assembly.</title>
        <authorList>
            <person name="Kang H."/>
            <person name="Kim H."/>
            <person name="Joh K."/>
        </authorList>
    </citation>
    <scope>NUCLEOTIDE SEQUENCE [LARGE SCALE GENOMIC DNA]</scope>
    <source>
        <strain evidence="3 4">HME9299</strain>
    </source>
</reference>
<dbReference type="Proteomes" id="UP000434850">
    <property type="component" value="Unassembled WGS sequence"/>
</dbReference>
<dbReference type="Pfam" id="PF01497">
    <property type="entry name" value="Peripla_BP_2"/>
    <property type="match status" value="1"/>
</dbReference>
<organism evidence="3 4">
    <name type="scientific">Mucilaginibacter aquatilis</name>
    <dbReference type="NCBI Taxonomy" id="1517760"/>
    <lineage>
        <taxon>Bacteria</taxon>
        <taxon>Pseudomonadati</taxon>
        <taxon>Bacteroidota</taxon>
        <taxon>Sphingobacteriia</taxon>
        <taxon>Sphingobacteriales</taxon>
        <taxon>Sphingobacteriaceae</taxon>
        <taxon>Mucilaginibacter</taxon>
    </lineage>
</organism>